<sequence>MTKVNISFGKPRRSIATNRSTAALGRNHGCRATAEFGKDACDLDNRLIRFVRKLLQTLVSARKVRVFIGSIYMKRTAFLSVAAFVLHATRVFAEPQAATEAYVASDSEKTWTVTAFVRNLGDEECKEGEEYTFRASGEVTHHLCDDAKSTETNYNWTLRSDGIDGFLSFNGTEYRLTAWTETNDDLGIEVEKLSLRVESEKNVETADIEMQSVQ</sequence>
<name>A0A3T0N4V4_9RHOB</name>
<reference evidence="1 2" key="1">
    <citation type="submission" date="2018-10" db="EMBL/GenBank/DDBJ databases">
        <title>Parasedimentitalea marina sp. nov., a psychrophilic bacterium isolated from deep seawater of the New Britain Trench.</title>
        <authorList>
            <person name="Cao J."/>
        </authorList>
    </citation>
    <scope>NUCLEOTIDE SEQUENCE [LARGE SCALE GENOMIC DNA]</scope>
    <source>
        <strain evidence="1 2">W43</strain>
    </source>
</reference>
<accession>A0A3T0N4V4</accession>
<evidence type="ECO:0000313" key="1">
    <source>
        <dbReference type="EMBL" id="AZV79048.1"/>
    </source>
</evidence>
<dbReference type="RefSeq" id="WP_127749597.1">
    <property type="nucleotide sequence ID" value="NZ_CP033219.1"/>
</dbReference>
<gene>
    <name evidence="1" type="ORF">EBB79_14995</name>
</gene>
<dbReference type="KEGG" id="sedi:EBB79_14995"/>
<protein>
    <submittedName>
        <fullName evidence="1">Uncharacterized protein</fullName>
    </submittedName>
</protein>
<keyword evidence="2" id="KW-1185">Reference proteome</keyword>
<proteinExistence type="predicted"/>
<dbReference type="EMBL" id="CP033219">
    <property type="protein sequence ID" value="AZV79048.1"/>
    <property type="molecule type" value="Genomic_DNA"/>
</dbReference>
<dbReference type="AlphaFoldDB" id="A0A3T0N4V4"/>
<evidence type="ECO:0000313" key="2">
    <source>
        <dbReference type="Proteomes" id="UP000283063"/>
    </source>
</evidence>
<dbReference type="Proteomes" id="UP000283063">
    <property type="component" value="Chromosome"/>
</dbReference>
<organism evidence="1 2">
    <name type="scientific">Parasedimentitalea marina</name>
    <dbReference type="NCBI Taxonomy" id="2483033"/>
    <lineage>
        <taxon>Bacteria</taxon>
        <taxon>Pseudomonadati</taxon>
        <taxon>Pseudomonadota</taxon>
        <taxon>Alphaproteobacteria</taxon>
        <taxon>Rhodobacterales</taxon>
        <taxon>Paracoccaceae</taxon>
        <taxon>Parasedimentitalea</taxon>
    </lineage>
</organism>